<protein>
    <recommendedName>
        <fullName evidence="9">Protein Wnt</fullName>
    </recommendedName>
</protein>
<dbReference type="Pfam" id="PF00110">
    <property type="entry name" value="wnt"/>
    <property type="match status" value="1"/>
</dbReference>
<reference evidence="12" key="1">
    <citation type="submission" date="2024-02" db="UniProtKB">
        <authorList>
            <consortium name="WormBaseParasite"/>
        </authorList>
    </citation>
    <scope>IDENTIFICATION</scope>
</reference>
<dbReference type="GO" id="GO:0005125">
    <property type="term" value="F:cytokine activity"/>
    <property type="evidence" value="ECO:0007669"/>
    <property type="project" value="TreeGrafter"/>
</dbReference>
<evidence type="ECO:0000256" key="2">
    <source>
        <dbReference type="ARBA" id="ARBA00005683"/>
    </source>
</evidence>
<keyword evidence="6 9" id="KW-0879">Wnt signaling pathway</keyword>
<dbReference type="InterPro" id="IPR018161">
    <property type="entry name" value="Wnt_CS"/>
</dbReference>
<comment type="similarity">
    <text evidence="2 9">Belongs to the Wnt family.</text>
</comment>
<dbReference type="Gene3D" id="3.30.2460.20">
    <property type="match status" value="1"/>
</dbReference>
<dbReference type="PRINTS" id="PR01349">
    <property type="entry name" value="WNTPROTEIN"/>
</dbReference>
<evidence type="ECO:0000256" key="9">
    <source>
        <dbReference type="RuleBase" id="RU003500"/>
    </source>
</evidence>
<dbReference type="GO" id="GO:0060070">
    <property type="term" value="P:canonical Wnt signaling pathway"/>
    <property type="evidence" value="ECO:0007669"/>
    <property type="project" value="TreeGrafter"/>
</dbReference>
<dbReference type="SMART" id="SM00097">
    <property type="entry name" value="WNT1"/>
    <property type="match status" value="1"/>
</dbReference>
<comment type="function">
    <text evidence="9">Ligand for members of the frizzled family of seven transmembrane receptors.</text>
</comment>
<dbReference type="PANTHER" id="PTHR12027:SF116">
    <property type="entry name" value="ABNORMAL CELL LINEAGE PROTEIN 44"/>
    <property type="match status" value="1"/>
</dbReference>
<dbReference type="GO" id="GO:0005109">
    <property type="term" value="F:frizzled binding"/>
    <property type="evidence" value="ECO:0007669"/>
    <property type="project" value="TreeGrafter"/>
</dbReference>
<sequence length="389" mass="43274">MLEPRPGCSFDDGLLYNNRRNRRTKVRDSPNYNVESVSRPSFPNLSHQCSVLVFIGFLSIGAFAVNQYSPPSTSPQPPIRMLQGCPPALLHSRSFRHAQILCRTQPALVVAAYEGIKDALSQCEEKLRFHAWDCTKIGHPLLDPPLLKYAHRESALVWALSSTGAAWGIATACMQGWLPECACTPTAGEKAWEWSGCSYGVQYGLAASRRLFSRGAAYKDDDGVGRERRGGRDLPAGNPSKIAERHNLKAGRLAVKKSVLQSCKCHGVSGSCQQKTCWKRTADLETITGHLIDKYHRTRSVLPETKVKNADLLAFEQSPDHCAARTASRRVCGWRNETHSQGDCNSLCCGRGYNVTHEVIPYKCDCKFVWCCQLVCNECLQHRWTSTCL</sequence>
<keyword evidence="4" id="KW-0964">Secreted</keyword>
<organism evidence="11 12">
    <name type="scientific">Mesorhabditis belari</name>
    <dbReference type="NCBI Taxonomy" id="2138241"/>
    <lineage>
        <taxon>Eukaryota</taxon>
        <taxon>Metazoa</taxon>
        <taxon>Ecdysozoa</taxon>
        <taxon>Nematoda</taxon>
        <taxon>Chromadorea</taxon>
        <taxon>Rhabditida</taxon>
        <taxon>Rhabditina</taxon>
        <taxon>Rhabditomorpha</taxon>
        <taxon>Rhabditoidea</taxon>
        <taxon>Rhabditidae</taxon>
        <taxon>Mesorhabditinae</taxon>
        <taxon>Mesorhabditis</taxon>
    </lineage>
</organism>
<evidence type="ECO:0000256" key="10">
    <source>
        <dbReference type="SAM" id="MobiDB-lite"/>
    </source>
</evidence>
<dbReference type="InterPro" id="IPR043158">
    <property type="entry name" value="Wnt_C"/>
</dbReference>
<evidence type="ECO:0000313" key="11">
    <source>
        <dbReference type="Proteomes" id="UP000887575"/>
    </source>
</evidence>
<evidence type="ECO:0000256" key="3">
    <source>
        <dbReference type="ARBA" id="ARBA00022473"/>
    </source>
</evidence>
<dbReference type="GO" id="GO:0005615">
    <property type="term" value="C:extracellular space"/>
    <property type="evidence" value="ECO:0007669"/>
    <property type="project" value="TreeGrafter"/>
</dbReference>
<accession>A0AAF3F5W8</accession>
<name>A0AAF3F5W8_9BILA</name>
<keyword evidence="3 9" id="KW-0217">Developmental protein</keyword>
<dbReference type="InterPro" id="IPR005817">
    <property type="entry name" value="Wnt"/>
</dbReference>
<evidence type="ECO:0000256" key="5">
    <source>
        <dbReference type="ARBA" id="ARBA00022530"/>
    </source>
</evidence>
<keyword evidence="11" id="KW-1185">Reference proteome</keyword>
<feature type="region of interest" description="Disordered" evidence="10">
    <location>
        <begin position="222"/>
        <end position="241"/>
    </location>
</feature>
<keyword evidence="5" id="KW-0272">Extracellular matrix</keyword>
<dbReference type="Proteomes" id="UP000887575">
    <property type="component" value="Unassembled WGS sequence"/>
</dbReference>
<dbReference type="WBParaSite" id="MBELARI_LOCUS2306">
    <property type="protein sequence ID" value="MBELARI_LOCUS2306"/>
    <property type="gene ID" value="MBELARI_LOCUS2306"/>
</dbReference>
<dbReference type="CDD" id="cd13113">
    <property type="entry name" value="Wnt"/>
    <property type="match status" value="1"/>
</dbReference>
<dbReference type="GO" id="GO:0030182">
    <property type="term" value="P:neuron differentiation"/>
    <property type="evidence" value="ECO:0007669"/>
    <property type="project" value="TreeGrafter"/>
</dbReference>
<evidence type="ECO:0000256" key="4">
    <source>
        <dbReference type="ARBA" id="ARBA00022525"/>
    </source>
</evidence>
<evidence type="ECO:0000256" key="8">
    <source>
        <dbReference type="ARBA" id="ARBA00023288"/>
    </source>
</evidence>
<dbReference type="GO" id="GO:0045165">
    <property type="term" value="P:cell fate commitment"/>
    <property type="evidence" value="ECO:0007669"/>
    <property type="project" value="TreeGrafter"/>
</dbReference>
<comment type="subcellular location">
    <subcellularLocation>
        <location evidence="1 9">Secreted</location>
        <location evidence="1 9">Extracellular space</location>
        <location evidence="1 9">Extracellular matrix</location>
    </subcellularLocation>
</comment>
<dbReference type="PROSITE" id="PS00246">
    <property type="entry name" value="WNT1"/>
    <property type="match status" value="1"/>
</dbReference>
<keyword evidence="7" id="KW-1015">Disulfide bond</keyword>
<dbReference type="PANTHER" id="PTHR12027">
    <property type="entry name" value="WNT RELATED"/>
    <property type="match status" value="1"/>
</dbReference>
<keyword evidence="8" id="KW-0449">Lipoprotein</keyword>
<evidence type="ECO:0000313" key="12">
    <source>
        <dbReference type="WBParaSite" id="MBELARI_LOCUS2306"/>
    </source>
</evidence>
<dbReference type="AlphaFoldDB" id="A0AAF3F5W8"/>
<evidence type="ECO:0000256" key="7">
    <source>
        <dbReference type="ARBA" id="ARBA00023157"/>
    </source>
</evidence>
<evidence type="ECO:0000256" key="6">
    <source>
        <dbReference type="ARBA" id="ARBA00022687"/>
    </source>
</evidence>
<feature type="compositionally biased region" description="Basic and acidic residues" evidence="10">
    <location>
        <begin position="222"/>
        <end position="232"/>
    </location>
</feature>
<evidence type="ECO:0000256" key="1">
    <source>
        <dbReference type="ARBA" id="ARBA00004498"/>
    </source>
</evidence>
<proteinExistence type="inferred from homology"/>